<accession>A0A5B0MUF3</accession>
<reference evidence="2 3" key="1">
    <citation type="submission" date="2019-05" db="EMBL/GenBank/DDBJ databases">
        <title>Emergence of the Ug99 lineage of the wheat stem rust pathogen through somatic hybridization.</title>
        <authorList>
            <person name="Li F."/>
            <person name="Upadhyaya N.M."/>
            <person name="Sperschneider J."/>
            <person name="Matny O."/>
            <person name="Nguyen-Phuc H."/>
            <person name="Mago R."/>
            <person name="Raley C."/>
            <person name="Miller M.E."/>
            <person name="Silverstein K.A.T."/>
            <person name="Henningsen E."/>
            <person name="Hirsch C.D."/>
            <person name="Visser B."/>
            <person name="Pretorius Z.A."/>
            <person name="Steffenson B.J."/>
            <person name="Schwessinger B."/>
            <person name="Dodds P.N."/>
            <person name="Figueroa M."/>
        </authorList>
    </citation>
    <scope>NUCLEOTIDE SEQUENCE [LARGE SCALE GENOMIC DNA]</scope>
    <source>
        <strain evidence="2">21-0</strain>
    </source>
</reference>
<evidence type="ECO:0000313" key="2">
    <source>
        <dbReference type="EMBL" id="KAA1079509.1"/>
    </source>
</evidence>
<protein>
    <submittedName>
        <fullName evidence="2">Uncharacterized protein</fullName>
    </submittedName>
</protein>
<evidence type="ECO:0000313" key="3">
    <source>
        <dbReference type="Proteomes" id="UP000324748"/>
    </source>
</evidence>
<dbReference type="OrthoDB" id="2507030at2759"/>
<comment type="caution">
    <text evidence="2">The sequence shown here is derived from an EMBL/GenBank/DDBJ whole genome shotgun (WGS) entry which is preliminary data.</text>
</comment>
<organism evidence="2 3">
    <name type="scientific">Puccinia graminis f. sp. tritici</name>
    <dbReference type="NCBI Taxonomy" id="56615"/>
    <lineage>
        <taxon>Eukaryota</taxon>
        <taxon>Fungi</taxon>
        <taxon>Dikarya</taxon>
        <taxon>Basidiomycota</taxon>
        <taxon>Pucciniomycotina</taxon>
        <taxon>Pucciniomycetes</taxon>
        <taxon>Pucciniales</taxon>
        <taxon>Pucciniaceae</taxon>
        <taxon>Puccinia</taxon>
    </lineage>
</organism>
<keyword evidence="3" id="KW-1185">Reference proteome</keyword>
<name>A0A5B0MUF3_PUCGR</name>
<sequence>MEDPDDRNMEQSWDLVITHCKSMWEKLINQDSIIMELEDHEEYEEEEMLQEEELQTQVENDEDILAGEDEED</sequence>
<gene>
    <name evidence="2" type="ORF">PGT21_013929</name>
</gene>
<dbReference type="AlphaFoldDB" id="A0A5B0MUF3"/>
<proteinExistence type="predicted"/>
<dbReference type="EMBL" id="VSWC01000132">
    <property type="protein sequence ID" value="KAA1079509.1"/>
    <property type="molecule type" value="Genomic_DNA"/>
</dbReference>
<feature type="region of interest" description="Disordered" evidence="1">
    <location>
        <begin position="42"/>
        <end position="72"/>
    </location>
</feature>
<dbReference type="Proteomes" id="UP000324748">
    <property type="component" value="Unassembled WGS sequence"/>
</dbReference>
<evidence type="ECO:0000256" key="1">
    <source>
        <dbReference type="SAM" id="MobiDB-lite"/>
    </source>
</evidence>